<protein>
    <submittedName>
        <fullName evidence="1">Uncharacterized protein</fullName>
    </submittedName>
</protein>
<keyword evidence="2" id="KW-1185">Reference proteome</keyword>
<dbReference type="Proteomes" id="UP000032142">
    <property type="component" value="Unassembled WGS sequence"/>
</dbReference>
<gene>
    <name evidence="1" type="ORF">F383_34720</name>
</gene>
<evidence type="ECO:0000313" key="1">
    <source>
        <dbReference type="EMBL" id="KHG07478.1"/>
    </source>
</evidence>
<sequence length="32" mass="3425">MVYFLSTRAETQTCVLAVSDTQLCCTAVCPLG</sequence>
<evidence type="ECO:0000313" key="2">
    <source>
        <dbReference type="Proteomes" id="UP000032142"/>
    </source>
</evidence>
<organism evidence="1 2">
    <name type="scientific">Gossypium arboreum</name>
    <name type="common">Tree cotton</name>
    <name type="synonym">Gossypium nanking</name>
    <dbReference type="NCBI Taxonomy" id="29729"/>
    <lineage>
        <taxon>Eukaryota</taxon>
        <taxon>Viridiplantae</taxon>
        <taxon>Streptophyta</taxon>
        <taxon>Embryophyta</taxon>
        <taxon>Tracheophyta</taxon>
        <taxon>Spermatophyta</taxon>
        <taxon>Magnoliopsida</taxon>
        <taxon>eudicotyledons</taxon>
        <taxon>Gunneridae</taxon>
        <taxon>Pentapetalae</taxon>
        <taxon>rosids</taxon>
        <taxon>malvids</taxon>
        <taxon>Malvales</taxon>
        <taxon>Malvaceae</taxon>
        <taxon>Malvoideae</taxon>
        <taxon>Gossypium</taxon>
    </lineage>
</organism>
<comment type="caution">
    <text evidence="1">The sequence shown here is derived from an EMBL/GenBank/DDBJ whole genome shotgun (WGS) entry which is preliminary data.</text>
</comment>
<dbReference type="EMBL" id="JRRC01475233">
    <property type="protein sequence ID" value="KHG07478.1"/>
    <property type="molecule type" value="Genomic_DNA"/>
</dbReference>
<reference evidence="2" key="1">
    <citation type="submission" date="2014-09" db="EMBL/GenBank/DDBJ databases">
        <authorList>
            <person name="Mudge J."/>
            <person name="Ramaraj T."/>
            <person name="Lindquist I.E."/>
            <person name="Bharti A.K."/>
            <person name="Sundararajan A."/>
            <person name="Cameron C.T."/>
            <person name="Woodward J.E."/>
            <person name="May G.D."/>
            <person name="Brubaker C."/>
            <person name="Broadhvest J."/>
            <person name="Wilkins T.A."/>
        </authorList>
    </citation>
    <scope>NUCLEOTIDE SEQUENCE</scope>
    <source>
        <strain evidence="2">cv. AKA8401</strain>
    </source>
</reference>
<dbReference type="AlphaFoldDB" id="A0A0B0MZD4"/>
<proteinExistence type="predicted"/>
<name>A0A0B0MZD4_GOSAR</name>
<accession>A0A0B0MZD4</accession>